<keyword evidence="2" id="KW-1185">Reference proteome</keyword>
<proteinExistence type="predicted"/>
<reference evidence="1" key="2">
    <citation type="submission" date="2020-11" db="EMBL/GenBank/DDBJ databases">
        <authorList>
            <person name="McCartney M.A."/>
            <person name="Auch B."/>
            <person name="Kono T."/>
            <person name="Mallez S."/>
            <person name="Becker A."/>
            <person name="Gohl D.M."/>
            <person name="Silverstein K.A.T."/>
            <person name="Koren S."/>
            <person name="Bechman K.B."/>
            <person name="Herman A."/>
            <person name="Abrahante J.E."/>
            <person name="Garbe J."/>
        </authorList>
    </citation>
    <scope>NUCLEOTIDE SEQUENCE</scope>
    <source>
        <strain evidence="1">Duluth1</strain>
        <tissue evidence="1">Whole animal</tissue>
    </source>
</reference>
<name>A0A9D4QV72_DREPO</name>
<dbReference type="Proteomes" id="UP000828390">
    <property type="component" value="Unassembled WGS sequence"/>
</dbReference>
<sequence length="146" mass="17218">MISNNGNNVFNEKPFALCVKFVREEAYCAPYILLFEMNRGISEVEVAKRHDSEKDWMNCAEVDARPFLHYLQYLTYVRLGEPDKQLHAMGMLESYLFDLRYRINIYHKETAMHLLAHCHEMEGDYERALDCYDISLRCLDTNNAAH</sequence>
<reference evidence="1" key="1">
    <citation type="journal article" date="2019" name="bioRxiv">
        <title>The Genome of the Zebra Mussel, Dreissena polymorpha: A Resource for Invasive Species Research.</title>
        <authorList>
            <person name="McCartney M.A."/>
            <person name="Auch B."/>
            <person name="Kono T."/>
            <person name="Mallez S."/>
            <person name="Zhang Y."/>
            <person name="Obille A."/>
            <person name="Becker A."/>
            <person name="Abrahante J.E."/>
            <person name="Garbe J."/>
            <person name="Badalamenti J.P."/>
            <person name="Herman A."/>
            <person name="Mangelson H."/>
            <person name="Liachko I."/>
            <person name="Sullivan S."/>
            <person name="Sone E.D."/>
            <person name="Koren S."/>
            <person name="Silverstein K.A.T."/>
            <person name="Beckman K.B."/>
            <person name="Gohl D.M."/>
        </authorList>
    </citation>
    <scope>NUCLEOTIDE SEQUENCE</scope>
    <source>
        <strain evidence="1">Duluth1</strain>
        <tissue evidence="1">Whole animal</tissue>
    </source>
</reference>
<protein>
    <submittedName>
        <fullName evidence="1">Uncharacterized protein</fullName>
    </submittedName>
</protein>
<dbReference type="SUPFAM" id="SSF48452">
    <property type="entry name" value="TPR-like"/>
    <property type="match status" value="1"/>
</dbReference>
<evidence type="ECO:0000313" key="1">
    <source>
        <dbReference type="EMBL" id="KAH3844861.1"/>
    </source>
</evidence>
<dbReference type="EMBL" id="JAIWYP010000003">
    <property type="protein sequence ID" value="KAH3844861.1"/>
    <property type="molecule type" value="Genomic_DNA"/>
</dbReference>
<organism evidence="1 2">
    <name type="scientific">Dreissena polymorpha</name>
    <name type="common">Zebra mussel</name>
    <name type="synonym">Mytilus polymorpha</name>
    <dbReference type="NCBI Taxonomy" id="45954"/>
    <lineage>
        <taxon>Eukaryota</taxon>
        <taxon>Metazoa</taxon>
        <taxon>Spiralia</taxon>
        <taxon>Lophotrochozoa</taxon>
        <taxon>Mollusca</taxon>
        <taxon>Bivalvia</taxon>
        <taxon>Autobranchia</taxon>
        <taxon>Heteroconchia</taxon>
        <taxon>Euheterodonta</taxon>
        <taxon>Imparidentia</taxon>
        <taxon>Neoheterodontei</taxon>
        <taxon>Myida</taxon>
        <taxon>Dreissenoidea</taxon>
        <taxon>Dreissenidae</taxon>
        <taxon>Dreissena</taxon>
    </lineage>
</organism>
<comment type="caution">
    <text evidence="1">The sequence shown here is derived from an EMBL/GenBank/DDBJ whole genome shotgun (WGS) entry which is preliminary data.</text>
</comment>
<dbReference type="InterPro" id="IPR011990">
    <property type="entry name" value="TPR-like_helical_dom_sf"/>
</dbReference>
<evidence type="ECO:0000313" key="2">
    <source>
        <dbReference type="Proteomes" id="UP000828390"/>
    </source>
</evidence>
<accession>A0A9D4QV72</accession>
<gene>
    <name evidence="1" type="ORF">DPMN_087128</name>
</gene>
<dbReference type="AlphaFoldDB" id="A0A9D4QV72"/>